<feature type="transmembrane region" description="Helical" evidence="8">
    <location>
        <begin position="837"/>
        <end position="860"/>
    </location>
</feature>
<feature type="transmembrane region" description="Helical" evidence="8">
    <location>
        <begin position="463"/>
        <end position="484"/>
    </location>
</feature>
<comment type="caution">
    <text evidence="10">The sequence shown here is derived from an EMBL/GenBank/DDBJ whole genome shotgun (WGS) entry which is preliminary data.</text>
</comment>
<comment type="similarity">
    <text evidence="8">Belongs to the binding-protein-dependent transport system permease family.</text>
</comment>
<dbReference type="EMBL" id="NQNY01000008">
    <property type="protein sequence ID" value="PAK21258.1"/>
    <property type="molecule type" value="Genomic_DNA"/>
</dbReference>
<organism evidence="10 11">
    <name type="scientific">Mycoplasmopsis agassizii</name>
    <dbReference type="NCBI Taxonomy" id="33922"/>
    <lineage>
        <taxon>Bacteria</taxon>
        <taxon>Bacillati</taxon>
        <taxon>Mycoplasmatota</taxon>
        <taxon>Mycoplasmoidales</taxon>
        <taxon>Metamycoplasmataceae</taxon>
        <taxon>Mycoplasmopsis</taxon>
    </lineage>
</organism>
<protein>
    <recommendedName>
        <fullName evidence="9">ABC transmembrane type-1 domain-containing protein</fullName>
    </recommendedName>
</protein>
<dbReference type="PROSITE" id="PS50928">
    <property type="entry name" value="ABC_TM1"/>
    <property type="match status" value="1"/>
</dbReference>
<accession>A0A269TJY8</accession>
<evidence type="ECO:0000256" key="1">
    <source>
        <dbReference type="ARBA" id="ARBA00004651"/>
    </source>
</evidence>
<feature type="transmembrane region" description="Helical" evidence="8">
    <location>
        <begin position="565"/>
        <end position="598"/>
    </location>
</feature>
<feature type="transmembrane region" description="Helical" evidence="8">
    <location>
        <begin position="674"/>
        <end position="697"/>
    </location>
</feature>
<keyword evidence="3" id="KW-1003">Cell membrane</keyword>
<evidence type="ECO:0000256" key="5">
    <source>
        <dbReference type="ARBA" id="ARBA00022692"/>
    </source>
</evidence>
<dbReference type="InterPro" id="IPR000515">
    <property type="entry name" value="MetI-like"/>
</dbReference>
<comment type="subcellular location">
    <subcellularLocation>
        <location evidence="1 8">Cell membrane</location>
        <topology evidence="1 8">Multi-pass membrane protein</topology>
    </subcellularLocation>
</comment>
<dbReference type="SUPFAM" id="SSF161098">
    <property type="entry name" value="MetI-like"/>
    <property type="match status" value="1"/>
</dbReference>
<dbReference type="GO" id="GO:0015423">
    <property type="term" value="F:ABC-type maltose transporter activity"/>
    <property type="evidence" value="ECO:0007669"/>
    <property type="project" value="TreeGrafter"/>
</dbReference>
<dbReference type="OrthoDB" id="9778687at2"/>
<evidence type="ECO:0000256" key="8">
    <source>
        <dbReference type="RuleBase" id="RU363032"/>
    </source>
</evidence>
<feature type="transmembrane region" description="Helical" evidence="8">
    <location>
        <begin position="641"/>
        <end position="662"/>
    </location>
</feature>
<dbReference type="PANTHER" id="PTHR47314">
    <property type="entry name" value="MALTOSE/MALTODEXTRIN TRANSPORT SYSTEM PERMEASE PROTEIN MALF"/>
    <property type="match status" value="1"/>
</dbReference>
<evidence type="ECO:0000313" key="10">
    <source>
        <dbReference type="EMBL" id="PAK21258.1"/>
    </source>
</evidence>
<dbReference type="Proteomes" id="UP000216943">
    <property type="component" value="Unassembled WGS sequence"/>
</dbReference>
<evidence type="ECO:0000259" key="9">
    <source>
        <dbReference type="PROSITE" id="PS50928"/>
    </source>
</evidence>
<evidence type="ECO:0000313" key="11">
    <source>
        <dbReference type="Proteomes" id="UP000216943"/>
    </source>
</evidence>
<reference evidence="11" key="1">
    <citation type="submission" date="2017-08" db="EMBL/GenBank/DDBJ databases">
        <authorList>
            <person name="Alvarez-Ponce D."/>
            <person name="Weitzman C.L."/>
            <person name="Tillett R.L."/>
            <person name="Sandmeier F.C."/>
            <person name="Tracy C.R."/>
        </authorList>
    </citation>
    <scope>NUCLEOTIDE SEQUENCE [LARGE SCALE GENOMIC DNA]</scope>
    <source>
        <strain evidence="11">723</strain>
    </source>
</reference>
<evidence type="ECO:0000256" key="7">
    <source>
        <dbReference type="ARBA" id="ARBA00023136"/>
    </source>
</evidence>
<dbReference type="Gene3D" id="1.10.3720.10">
    <property type="entry name" value="MetI-like"/>
    <property type="match status" value="1"/>
</dbReference>
<dbReference type="InterPro" id="IPR035906">
    <property type="entry name" value="MetI-like_sf"/>
</dbReference>
<keyword evidence="2 8" id="KW-0813">Transport</keyword>
<evidence type="ECO:0000256" key="6">
    <source>
        <dbReference type="ARBA" id="ARBA00022989"/>
    </source>
</evidence>
<gene>
    <name evidence="10" type="ORF">CJJ23_02830</name>
</gene>
<dbReference type="GO" id="GO:1990060">
    <property type="term" value="C:maltose transport complex"/>
    <property type="evidence" value="ECO:0007669"/>
    <property type="project" value="TreeGrafter"/>
</dbReference>
<keyword evidence="4" id="KW-0762">Sugar transport</keyword>
<feature type="transmembrane region" description="Helical" evidence="8">
    <location>
        <begin position="781"/>
        <end position="803"/>
    </location>
</feature>
<name>A0A269TJY8_9BACT</name>
<dbReference type="RefSeq" id="WP_095334852.1">
    <property type="nucleotide sequence ID" value="NZ_NQNY01000008.1"/>
</dbReference>
<feature type="transmembrane region" description="Helical" evidence="8">
    <location>
        <begin position="523"/>
        <end position="544"/>
    </location>
</feature>
<feature type="transmembrane region" description="Helical" evidence="8">
    <location>
        <begin position="439"/>
        <end position="456"/>
    </location>
</feature>
<sequence length="870" mass="99048">MSTLKLNYVQDSRIIKMVDNSNLSVIQKSVKSEYKSKKRYLKVLLKEQKYNAFQNSKSVKLELHALKRIYKKEVKNIIDLYQNKIDTIKRKAQIINGKSLDSLIYELESKLIFLKSKNNTSQISTISNDLNNLKSQKKNFVYSEKDQNLINELTNEKNKKLERLKNKYFLDQNSKKVTLTKQYAELLDQDKNKYKKIYEAYKSKNKNYLDLKNSKLKKSKIDYKDAIKNLKKENISINSYNEAVAKVEESSYNNINKFLTLPEDKFKNHNLYKSILVLQNKLKSISKKQNFEAASNYVLLTHKIVAYRKIMESDLEFDNKIIDLQNQIKTIGAKNQNSIKDKQVDIKAKYLEKIKIHKSKVLTMTKQAYKNELAELKFKRKLELREAKISDAFYSKSEQLRFLKIDKRKQKEKILKVMFTTVDDEIKKIPTKAFKGQRWMAMLLSILFPGLGQILNKEYTKGLIFFIGAVFIYAIALPTFFGAYGSNDGNGIFGLFDLSPVKFNHPILGTVYADARYRIVEGVIALILLTFSLIIWISTSHNAYRSGFYREFGYRPANVRDMKKFLMGTGLPILISLPALVTISFIVILPLATTILIAFTNYSVTSQPPGNPLSWNGFDNFVEVFTGGYSESFAYVSGWTVIWTFSVTALTVVIGTVIALILDNPRIKGKKFFSMVYILPWAVPAFATILFFSAAFLGARTGNAYYNQFFNTDINFSQDAQLSRLILVLIQTWLGSSYVFMLVTGIKKGISSDLYEAAEIDGSSKINTFLRITAPLILQQVAPLLIGQFIFNFNNFGIIYLFGAGGVGPAGLPGNPGPTDIIISLIFNLTTSSDNQIGLASAFTIIMSIFIVGISAVLFLRSRAFRKDTV</sequence>
<dbReference type="Pfam" id="PF00528">
    <property type="entry name" value="BPD_transp_1"/>
    <property type="match status" value="1"/>
</dbReference>
<keyword evidence="6 8" id="KW-1133">Transmembrane helix</keyword>
<evidence type="ECO:0000256" key="4">
    <source>
        <dbReference type="ARBA" id="ARBA00022597"/>
    </source>
</evidence>
<keyword evidence="5 8" id="KW-0812">Transmembrane</keyword>
<feature type="domain" description="ABC transmembrane type-1" evidence="9">
    <location>
        <begin position="637"/>
        <end position="858"/>
    </location>
</feature>
<dbReference type="AlphaFoldDB" id="A0A269TJY8"/>
<evidence type="ECO:0000256" key="3">
    <source>
        <dbReference type="ARBA" id="ARBA00022475"/>
    </source>
</evidence>
<keyword evidence="7 8" id="KW-0472">Membrane</keyword>
<dbReference type="PANTHER" id="PTHR47314:SF2">
    <property type="entry name" value="GALACTOOLIGOSACCHARIDES TRANSPORT SYSTEM PERMEASE PROTEIN GANP"/>
    <property type="match status" value="1"/>
</dbReference>
<proteinExistence type="inferred from homology"/>
<feature type="transmembrane region" description="Helical" evidence="8">
    <location>
        <begin position="725"/>
        <end position="746"/>
    </location>
</feature>
<dbReference type="SUPFAM" id="SSF160964">
    <property type="entry name" value="MalF N-terminal region-like"/>
    <property type="match status" value="1"/>
</dbReference>
<evidence type="ECO:0000256" key="2">
    <source>
        <dbReference type="ARBA" id="ARBA00022448"/>
    </source>
</evidence>
<dbReference type="CDD" id="cd06261">
    <property type="entry name" value="TM_PBP2"/>
    <property type="match status" value="1"/>
</dbReference>
<dbReference type="GO" id="GO:0042956">
    <property type="term" value="P:maltodextrin transmembrane transport"/>
    <property type="evidence" value="ECO:0007669"/>
    <property type="project" value="TreeGrafter"/>
</dbReference>